<dbReference type="WBParaSite" id="Pan_g15779.t1">
    <property type="protein sequence ID" value="Pan_g15779.t1"/>
    <property type="gene ID" value="Pan_g15779"/>
</dbReference>
<accession>A0A7E4V3I2</accession>
<dbReference type="InterPro" id="IPR035940">
    <property type="entry name" value="CAP_sf"/>
</dbReference>
<evidence type="ECO:0000313" key="1">
    <source>
        <dbReference type="Proteomes" id="UP000492821"/>
    </source>
</evidence>
<dbReference type="Gene3D" id="3.40.33.10">
    <property type="entry name" value="CAP"/>
    <property type="match status" value="3"/>
</dbReference>
<name>A0A7E4V3I2_PANRE</name>
<reference evidence="2" key="2">
    <citation type="submission" date="2020-10" db="UniProtKB">
        <authorList>
            <consortium name="WormBaseParasite"/>
        </authorList>
    </citation>
    <scope>IDENTIFICATION</scope>
</reference>
<dbReference type="SUPFAM" id="SSF55797">
    <property type="entry name" value="PR-1-like"/>
    <property type="match status" value="2"/>
</dbReference>
<sequence>MAVLDRRKHPRVRQWVIPQNARHRKAHGCHPITSFDAGSIKSCTECANCSIFQRYSCALEADAKFECLPATYERKVYDSFVNDKYTWRAVNKHANKNMAFYWSIFKTHSPWNPTTMMIDPDNQTTLALNPFDKDTIRLILSPDVTEIGCFRKICGEYEYIACKTGQVVVTKEDKPLYTPGKRCQIDSDCTLPGYPRCDADSGLCDIDLNAKLEKSIVPPLVCIQQFSIYMRSSKEKCNGVYDTGSDHSQAERNKIVVFVNKFRALINNNCTLCLGVLKPASNYRKVKYSCALEIESQFECSTNSTTDNFKDDGLTWKDSVYLPSKTWRSSSFEVSTPVFDHLLVDPDTQAVNNTSNIAVFIRLFMSEDVTEVGCFVKVCGNQEYIACRTNHDRNLPNNEPLYTPGRRCNSDADCTLPGYNVCDASLGLCDYKTHHELKKEALSNKCEIVRFFRIETSAEKCGLNYDTGSAMSNKERESIVYIVNQYRKLVNNNCDLGKGVVRHVTNYRKVKYSCAFEEEAKFECSNLNDTTFYSDKNTWRYAKYADLGYRTTIFGFVCPWNQFMMIDPDHQTISETSESIRDYLRLILSPEVTEIGCFNKICGDYEYIACKSGHTVVAPKGKPLYKPGHRCLADEDCTLPGYGICDTDSGLCEADFGNHLHII</sequence>
<dbReference type="Proteomes" id="UP000492821">
    <property type="component" value="Unassembled WGS sequence"/>
</dbReference>
<organism evidence="1 2">
    <name type="scientific">Panagrellus redivivus</name>
    <name type="common">Microworm</name>
    <dbReference type="NCBI Taxonomy" id="6233"/>
    <lineage>
        <taxon>Eukaryota</taxon>
        <taxon>Metazoa</taxon>
        <taxon>Ecdysozoa</taxon>
        <taxon>Nematoda</taxon>
        <taxon>Chromadorea</taxon>
        <taxon>Rhabditida</taxon>
        <taxon>Tylenchina</taxon>
        <taxon>Panagrolaimomorpha</taxon>
        <taxon>Panagrolaimoidea</taxon>
        <taxon>Panagrolaimidae</taxon>
        <taxon>Panagrellus</taxon>
    </lineage>
</organism>
<dbReference type="AlphaFoldDB" id="A0A7E4V3I2"/>
<proteinExistence type="predicted"/>
<keyword evidence="1" id="KW-1185">Reference proteome</keyword>
<protein>
    <submittedName>
        <fullName evidence="2">C-type lectin domain-containing protein</fullName>
    </submittedName>
</protein>
<reference evidence="1" key="1">
    <citation type="journal article" date="2013" name="Genetics">
        <title>The draft genome and transcriptome of Panagrellus redivivus are shaped by the harsh demands of a free-living lifestyle.</title>
        <authorList>
            <person name="Srinivasan J."/>
            <person name="Dillman A.R."/>
            <person name="Macchietto M.G."/>
            <person name="Heikkinen L."/>
            <person name="Lakso M."/>
            <person name="Fracchia K.M."/>
            <person name="Antoshechkin I."/>
            <person name="Mortazavi A."/>
            <person name="Wong G."/>
            <person name="Sternberg P.W."/>
        </authorList>
    </citation>
    <scope>NUCLEOTIDE SEQUENCE [LARGE SCALE GENOMIC DNA]</scope>
    <source>
        <strain evidence="1">MT8872</strain>
    </source>
</reference>
<evidence type="ECO:0000313" key="2">
    <source>
        <dbReference type="WBParaSite" id="Pan_g15779.t1"/>
    </source>
</evidence>